<dbReference type="RefSeq" id="WP_323336513.1">
    <property type="nucleotide sequence ID" value="NZ_JAYFSI010000018.1"/>
</dbReference>
<dbReference type="PANTHER" id="PTHR38011:SF12">
    <property type="entry name" value="BIFUNCTIONAL DEAMINASE-REDUCTASE DOMAIN PROTEIN"/>
    <property type="match status" value="1"/>
</dbReference>
<dbReference type="InterPro" id="IPR002734">
    <property type="entry name" value="RibDG_C"/>
</dbReference>
<accession>A0ABU5RM91</accession>
<protein>
    <submittedName>
        <fullName evidence="2">Dihydrofolate reductase family protein</fullName>
    </submittedName>
</protein>
<dbReference type="Pfam" id="PF01872">
    <property type="entry name" value="RibD_C"/>
    <property type="match status" value="1"/>
</dbReference>
<dbReference type="PANTHER" id="PTHR38011">
    <property type="entry name" value="DIHYDROFOLATE REDUCTASE FAMILY PROTEIN (AFU_ORTHOLOGUE AFUA_8G06820)"/>
    <property type="match status" value="1"/>
</dbReference>
<evidence type="ECO:0000313" key="2">
    <source>
        <dbReference type="EMBL" id="MEA5366920.1"/>
    </source>
</evidence>
<name>A0ABU5RM91_9PSEU</name>
<gene>
    <name evidence="2" type="ORF">VA596_45835</name>
</gene>
<dbReference type="InterPro" id="IPR050765">
    <property type="entry name" value="Riboflavin_Biosynth_HTPR"/>
</dbReference>
<sequence>MSRRTHECRTQFRRCAGAGHPIRSLNGPMVDAKGRGVLGEIVVDITVSLDGFIATPDGDVTRLHRWALADDSSEDGYTDEARELFKADEFGAVVAGRRTFDQSGAWDGNPPIPAPYIIVSHDVPEKVKTGEWTRFVFVSEGIEAAMAKAQEIADGRAVAVMGGADVIQQCLNAGLVDVVSLHVVPVLLGSGIRLFDHLGGQQELELVGTSKGPETFRMHYRVAKQP</sequence>
<dbReference type="Gene3D" id="3.40.430.10">
    <property type="entry name" value="Dihydrofolate Reductase, subunit A"/>
    <property type="match status" value="1"/>
</dbReference>
<comment type="caution">
    <text evidence="2">The sequence shown here is derived from an EMBL/GenBank/DDBJ whole genome shotgun (WGS) entry which is preliminary data.</text>
</comment>
<organism evidence="2 3">
    <name type="scientific">Amycolatopsis heterodermiae</name>
    <dbReference type="NCBI Taxonomy" id="3110235"/>
    <lineage>
        <taxon>Bacteria</taxon>
        <taxon>Bacillati</taxon>
        <taxon>Actinomycetota</taxon>
        <taxon>Actinomycetes</taxon>
        <taxon>Pseudonocardiales</taxon>
        <taxon>Pseudonocardiaceae</taxon>
        <taxon>Amycolatopsis</taxon>
    </lineage>
</organism>
<dbReference type="EMBL" id="JAYFSI010000018">
    <property type="protein sequence ID" value="MEA5366920.1"/>
    <property type="molecule type" value="Genomic_DNA"/>
</dbReference>
<keyword evidence="3" id="KW-1185">Reference proteome</keyword>
<dbReference type="Proteomes" id="UP001304298">
    <property type="component" value="Unassembled WGS sequence"/>
</dbReference>
<dbReference type="InterPro" id="IPR024072">
    <property type="entry name" value="DHFR-like_dom_sf"/>
</dbReference>
<evidence type="ECO:0000259" key="1">
    <source>
        <dbReference type="Pfam" id="PF01872"/>
    </source>
</evidence>
<feature type="domain" description="Bacterial bifunctional deaminase-reductase C-terminal" evidence="1">
    <location>
        <begin position="41"/>
        <end position="211"/>
    </location>
</feature>
<evidence type="ECO:0000313" key="3">
    <source>
        <dbReference type="Proteomes" id="UP001304298"/>
    </source>
</evidence>
<reference evidence="2 3" key="1">
    <citation type="submission" date="2023-12" db="EMBL/GenBank/DDBJ databases">
        <title>Amycolatopsis sp. V23-08.</title>
        <authorList>
            <person name="Somphong A."/>
        </authorList>
    </citation>
    <scope>NUCLEOTIDE SEQUENCE [LARGE SCALE GENOMIC DNA]</scope>
    <source>
        <strain evidence="2 3">V23-08</strain>
    </source>
</reference>
<proteinExistence type="predicted"/>
<dbReference type="SUPFAM" id="SSF53597">
    <property type="entry name" value="Dihydrofolate reductase-like"/>
    <property type="match status" value="1"/>
</dbReference>